<evidence type="ECO:0008006" key="3">
    <source>
        <dbReference type="Google" id="ProtNLM"/>
    </source>
</evidence>
<reference evidence="2" key="1">
    <citation type="submission" date="2016-10" db="EMBL/GenBank/DDBJ databases">
        <authorList>
            <person name="Varghese N."/>
            <person name="Submissions S."/>
        </authorList>
    </citation>
    <scope>NUCLEOTIDE SEQUENCE [LARGE SCALE GENOMIC DNA]</scope>
    <source>
        <strain evidence="2">DSM 173</strain>
    </source>
</reference>
<evidence type="ECO:0000313" key="1">
    <source>
        <dbReference type="EMBL" id="SDY05231.1"/>
    </source>
</evidence>
<keyword evidence="2" id="KW-1185">Reference proteome</keyword>
<dbReference type="Proteomes" id="UP000198672">
    <property type="component" value="Unassembled WGS sequence"/>
</dbReference>
<name>A0A1H3GPL3_ALLWA</name>
<gene>
    <name evidence="1" type="ORF">SAMN05421644_12627</name>
</gene>
<protein>
    <recommendedName>
        <fullName evidence="3">SpoVT-AbrB domain-containing protein</fullName>
    </recommendedName>
</protein>
<evidence type="ECO:0000313" key="2">
    <source>
        <dbReference type="Proteomes" id="UP000198672"/>
    </source>
</evidence>
<dbReference type="InterPro" id="IPR037914">
    <property type="entry name" value="SpoVT-AbrB_sf"/>
</dbReference>
<proteinExistence type="predicted"/>
<dbReference type="STRING" id="61595.SAMN05421644_12627"/>
<accession>A0A1H3GPL3</accession>
<sequence>MLAKRTRKNQITLPKTIVQSVGEADYYDIAVQEGKIVLTPVRLQRTEAVWAKLDALGITPDDVDEAIAWARKGA</sequence>
<dbReference type="EMBL" id="FNOW01000026">
    <property type="protein sequence ID" value="SDY05231.1"/>
    <property type="molecule type" value="Genomic_DNA"/>
</dbReference>
<dbReference type="SUPFAM" id="SSF89447">
    <property type="entry name" value="AbrB/MazE/MraZ-like"/>
    <property type="match status" value="1"/>
</dbReference>
<organism evidence="1 2">
    <name type="scientific">Allochromatium warmingii</name>
    <name type="common">Chromatium warmingii</name>
    <dbReference type="NCBI Taxonomy" id="61595"/>
    <lineage>
        <taxon>Bacteria</taxon>
        <taxon>Pseudomonadati</taxon>
        <taxon>Pseudomonadota</taxon>
        <taxon>Gammaproteobacteria</taxon>
        <taxon>Chromatiales</taxon>
        <taxon>Chromatiaceae</taxon>
        <taxon>Allochromatium</taxon>
    </lineage>
</organism>
<dbReference type="AlphaFoldDB" id="A0A1H3GPL3"/>
<dbReference type="OrthoDB" id="122640at2"/>